<dbReference type="EMBL" id="CM042026">
    <property type="protein sequence ID" value="KAI3804548.1"/>
    <property type="molecule type" value="Genomic_DNA"/>
</dbReference>
<evidence type="ECO:0000313" key="2">
    <source>
        <dbReference type="Proteomes" id="UP001056120"/>
    </source>
</evidence>
<organism evidence="1 2">
    <name type="scientific">Smallanthus sonchifolius</name>
    <dbReference type="NCBI Taxonomy" id="185202"/>
    <lineage>
        <taxon>Eukaryota</taxon>
        <taxon>Viridiplantae</taxon>
        <taxon>Streptophyta</taxon>
        <taxon>Embryophyta</taxon>
        <taxon>Tracheophyta</taxon>
        <taxon>Spermatophyta</taxon>
        <taxon>Magnoliopsida</taxon>
        <taxon>eudicotyledons</taxon>
        <taxon>Gunneridae</taxon>
        <taxon>Pentapetalae</taxon>
        <taxon>asterids</taxon>
        <taxon>campanulids</taxon>
        <taxon>Asterales</taxon>
        <taxon>Asteraceae</taxon>
        <taxon>Asteroideae</taxon>
        <taxon>Heliantheae alliance</taxon>
        <taxon>Millerieae</taxon>
        <taxon>Smallanthus</taxon>
    </lineage>
</organism>
<gene>
    <name evidence="1" type="ORF">L1987_26178</name>
</gene>
<reference evidence="1 2" key="2">
    <citation type="journal article" date="2022" name="Mol. Ecol. Resour.">
        <title>The genomes of chicory, endive, great burdock and yacon provide insights into Asteraceae paleo-polyploidization history and plant inulin production.</title>
        <authorList>
            <person name="Fan W."/>
            <person name="Wang S."/>
            <person name="Wang H."/>
            <person name="Wang A."/>
            <person name="Jiang F."/>
            <person name="Liu H."/>
            <person name="Zhao H."/>
            <person name="Xu D."/>
            <person name="Zhang Y."/>
        </authorList>
    </citation>
    <scope>NUCLEOTIDE SEQUENCE [LARGE SCALE GENOMIC DNA]</scope>
    <source>
        <strain evidence="2">cv. Yunnan</strain>
        <tissue evidence="1">Leaves</tissue>
    </source>
</reference>
<reference evidence="2" key="1">
    <citation type="journal article" date="2022" name="Mol. Ecol. Resour.">
        <title>The genomes of chicory, endive, great burdock and yacon provide insights into Asteraceae palaeo-polyploidization history and plant inulin production.</title>
        <authorList>
            <person name="Fan W."/>
            <person name="Wang S."/>
            <person name="Wang H."/>
            <person name="Wang A."/>
            <person name="Jiang F."/>
            <person name="Liu H."/>
            <person name="Zhao H."/>
            <person name="Xu D."/>
            <person name="Zhang Y."/>
        </authorList>
    </citation>
    <scope>NUCLEOTIDE SEQUENCE [LARGE SCALE GENOMIC DNA]</scope>
    <source>
        <strain evidence="2">cv. Yunnan</strain>
    </source>
</reference>
<proteinExistence type="predicted"/>
<comment type="caution">
    <text evidence="1">The sequence shown here is derived from an EMBL/GenBank/DDBJ whole genome shotgun (WGS) entry which is preliminary data.</text>
</comment>
<sequence>MKQLQGVSPPLPLFSPQFSLNHPKNRERKENAMRIEEGGYDISYCLELEIKWQIFSLLLALSTYRFILISFYNSSPETKFTDSSRFRKTQATIHI</sequence>
<keyword evidence="2" id="KW-1185">Reference proteome</keyword>
<dbReference type="Proteomes" id="UP001056120">
    <property type="component" value="Linkage Group LG09"/>
</dbReference>
<evidence type="ECO:0000313" key="1">
    <source>
        <dbReference type="EMBL" id="KAI3804548.1"/>
    </source>
</evidence>
<accession>A0ACB9I8J7</accession>
<name>A0ACB9I8J7_9ASTR</name>
<protein>
    <submittedName>
        <fullName evidence="1">Uncharacterized protein</fullName>
    </submittedName>
</protein>